<proteinExistence type="predicted"/>
<dbReference type="SUPFAM" id="SSF46894">
    <property type="entry name" value="C-terminal effector domain of the bipartite response regulators"/>
    <property type="match status" value="1"/>
</dbReference>
<dbReference type="Pfam" id="PF00196">
    <property type="entry name" value="GerE"/>
    <property type="match status" value="1"/>
</dbReference>
<keyword evidence="9" id="KW-1185">Reference proteome</keyword>
<dbReference type="PANTHER" id="PTHR43214">
    <property type="entry name" value="TWO-COMPONENT RESPONSE REGULATOR"/>
    <property type="match status" value="1"/>
</dbReference>
<dbReference type="EMBL" id="SJDT01000008">
    <property type="protein sequence ID" value="TBW20810.1"/>
    <property type="molecule type" value="Genomic_DNA"/>
</dbReference>
<dbReference type="RefSeq" id="WP_131282336.1">
    <property type="nucleotide sequence ID" value="NZ_JBHSLR010000001.1"/>
</dbReference>
<keyword evidence="2" id="KW-0805">Transcription regulation</keyword>
<dbReference type="OrthoDB" id="9808843at2"/>
<dbReference type="PROSITE" id="PS00622">
    <property type="entry name" value="HTH_LUXR_1"/>
    <property type="match status" value="1"/>
</dbReference>
<gene>
    <name evidence="8" type="ORF">EZJ44_08175</name>
</gene>
<dbReference type="PRINTS" id="PR00038">
    <property type="entry name" value="HTHLUXR"/>
</dbReference>
<accession>A0A4Q9UYP6</accession>
<dbReference type="GO" id="GO:0000160">
    <property type="term" value="P:phosphorelay signal transduction system"/>
    <property type="evidence" value="ECO:0007669"/>
    <property type="project" value="InterPro"/>
</dbReference>
<keyword evidence="4" id="KW-0804">Transcription</keyword>
<dbReference type="SMART" id="SM00421">
    <property type="entry name" value="HTH_LUXR"/>
    <property type="match status" value="1"/>
</dbReference>
<dbReference type="InterPro" id="IPR016032">
    <property type="entry name" value="Sig_transdc_resp-reg_C-effctor"/>
</dbReference>
<dbReference type="Pfam" id="PF00072">
    <property type="entry name" value="Response_reg"/>
    <property type="match status" value="1"/>
</dbReference>
<protein>
    <submittedName>
        <fullName evidence="8">Response regulator transcription factor</fullName>
    </submittedName>
</protein>
<evidence type="ECO:0000256" key="1">
    <source>
        <dbReference type="ARBA" id="ARBA00022553"/>
    </source>
</evidence>
<dbReference type="Proteomes" id="UP000293036">
    <property type="component" value="Unassembled WGS sequence"/>
</dbReference>
<evidence type="ECO:0000259" key="6">
    <source>
        <dbReference type="PROSITE" id="PS50043"/>
    </source>
</evidence>
<evidence type="ECO:0000256" key="5">
    <source>
        <dbReference type="PROSITE-ProRule" id="PRU00169"/>
    </source>
</evidence>
<evidence type="ECO:0000256" key="2">
    <source>
        <dbReference type="ARBA" id="ARBA00023015"/>
    </source>
</evidence>
<dbReference type="Gene3D" id="3.40.50.2300">
    <property type="match status" value="1"/>
</dbReference>
<dbReference type="InterPro" id="IPR039420">
    <property type="entry name" value="WalR-like"/>
</dbReference>
<keyword evidence="3" id="KW-0238">DNA-binding</keyword>
<evidence type="ECO:0000256" key="3">
    <source>
        <dbReference type="ARBA" id="ARBA00023125"/>
    </source>
</evidence>
<reference evidence="8 9" key="1">
    <citation type="submission" date="2019-02" db="EMBL/GenBank/DDBJ databases">
        <title>Arcanobacterium bovis sp. nov., isolated from the milk of a cow with mastitis.</title>
        <authorList>
            <person name="Sammra O."/>
            <person name="Foster G."/>
            <person name="Hassan A."/>
            <person name="Alssahen M."/>
            <person name="Laemmler C."/>
            <person name="Borowiak M."/>
            <person name="Malorny B."/>
            <person name="Abdulmawjood A."/>
        </authorList>
    </citation>
    <scope>NUCLEOTIDE SEQUENCE [LARGE SCALE GENOMIC DNA]</scope>
    <source>
        <strain evidence="8 9">C605018/01/1</strain>
    </source>
</reference>
<evidence type="ECO:0000313" key="8">
    <source>
        <dbReference type="EMBL" id="TBW20810.1"/>
    </source>
</evidence>
<dbReference type="CDD" id="cd17535">
    <property type="entry name" value="REC_NarL-like"/>
    <property type="match status" value="1"/>
</dbReference>
<evidence type="ECO:0000256" key="4">
    <source>
        <dbReference type="ARBA" id="ARBA00023163"/>
    </source>
</evidence>
<feature type="domain" description="HTH luxR-type" evidence="6">
    <location>
        <begin position="161"/>
        <end position="226"/>
    </location>
</feature>
<dbReference type="CDD" id="cd06170">
    <property type="entry name" value="LuxR_C_like"/>
    <property type="match status" value="1"/>
</dbReference>
<evidence type="ECO:0000313" key="9">
    <source>
        <dbReference type="Proteomes" id="UP000293036"/>
    </source>
</evidence>
<name>A0A4Q9UYP6_9ACTO</name>
<dbReference type="PANTHER" id="PTHR43214:SF24">
    <property type="entry name" value="TRANSCRIPTIONAL REGULATORY PROTEIN NARL-RELATED"/>
    <property type="match status" value="1"/>
</dbReference>
<dbReference type="InterPro" id="IPR000792">
    <property type="entry name" value="Tscrpt_reg_LuxR_C"/>
</dbReference>
<dbReference type="PROSITE" id="PS50043">
    <property type="entry name" value="HTH_LUXR_2"/>
    <property type="match status" value="1"/>
</dbReference>
<dbReference type="InterPro" id="IPR001789">
    <property type="entry name" value="Sig_transdc_resp-reg_receiver"/>
</dbReference>
<organism evidence="8 9">
    <name type="scientific">Arcanobacterium bovis</name>
    <dbReference type="NCBI Taxonomy" id="2529275"/>
    <lineage>
        <taxon>Bacteria</taxon>
        <taxon>Bacillati</taxon>
        <taxon>Actinomycetota</taxon>
        <taxon>Actinomycetes</taxon>
        <taxon>Actinomycetales</taxon>
        <taxon>Actinomycetaceae</taxon>
        <taxon>Arcanobacterium</taxon>
    </lineage>
</organism>
<dbReference type="InterPro" id="IPR058245">
    <property type="entry name" value="NreC/VraR/RcsB-like_REC"/>
</dbReference>
<evidence type="ECO:0000259" key="7">
    <source>
        <dbReference type="PROSITE" id="PS50110"/>
    </source>
</evidence>
<dbReference type="GO" id="GO:0003677">
    <property type="term" value="F:DNA binding"/>
    <property type="evidence" value="ECO:0007669"/>
    <property type="project" value="UniProtKB-KW"/>
</dbReference>
<dbReference type="PROSITE" id="PS50110">
    <property type="entry name" value="RESPONSE_REGULATORY"/>
    <property type="match status" value="1"/>
</dbReference>
<feature type="domain" description="Response regulatory" evidence="7">
    <location>
        <begin position="12"/>
        <end position="132"/>
    </location>
</feature>
<dbReference type="GO" id="GO:0006355">
    <property type="term" value="P:regulation of DNA-templated transcription"/>
    <property type="evidence" value="ECO:0007669"/>
    <property type="project" value="InterPro"/>
</dbReference>
<dbReference type="AlphaFoldDB" id="A0A4Q9UYP6"/>
<dbReference type="SMART" id="SM00448">
    <property type="entry name" value="REC"/>
    <property type="match status" value="1"/>
</dbReference>
<keyword evidence="1 5" id="KW-0597">Phosphoprotein</keyword>
<dbReference type="InterPro" id="IPR011006">
    <property type="entry name" value="CheY-like_superfamily"/>
</dbReference>
<dbReference type="SUPFAM" id="SSF52172">
    <property type="entry name" value="CheY-like"/>
    <property type="match status" value="1"/>
</dbReference>
<sequence length="234" mass="25636">MTEQDAPDHIIRVALVDDQNLVRSGFSMVIDSQPDMEVVLEASDGEQALERIALIPADVILMDVRMPNMNGLDATEQIVNSRFVHGVEPKIIILTTFDVDEYVMRAIEVGASGFLLKDAPPNEMLTAIRTVFRGDAVIAPSSTKRLVAHLATEASYTKAIVPELLDDLSDREREVLYHAARGLSNGEIAEELFLAEATVKTHIGRIFAKLGARDRVQAVVMAYQAGLVKPGEID</sequence>
<feature type="modified residue" description="4-aspartylphosphate" evidence="5">
    <location>
        <position position="63"/>
    </location>
</feature>
<comment type="caution">
    <text evidence="8">The sequence shown here is derived from an EMBL/GenBank/DDBJ whole genome shotgun (WGS) entry which is preliminary data.</text>
</comment>